<evidence type="ECO:0000256" key="2">
    <source>
        <dbReference type="ARBA" id="ARBA00022692"/>
    </source>
</evidence>
<dbReference type="OrthoDB" id="9794225at2"/>
<accession>A0A420WJP4</accession>
<name>A0A420WJP4_9PROT</name>
<evidence type="ECO:0000256" key="3">
    <source>
        <dbReference type="ARBA" id="ARBA00022989"/>
    </source>
</evidence>
<evidence type="ECO:0000256" key="4">
    <source>
        <dbReference type="ARBA" id="ARBA00023136"/>
    </source>
</evidence>
<comment type="caution">
    <text evidence="7">The sequence shown here is derived from an EMBL/GenBank/DDBJ whole genome shotgun (WGS) entry which is preliminary data.</text>
</comment>
<feature type="transmembrane region" description="Helical" evidence="5">
    <location>
        <begin position="100"/>
        <end position="121"/>
    </location>
</feature>
<feature type="transmembrane region" description="Helical" evidence="5">
    <location>
        <begin position="175"/>
        <end position="195"/>
    </location>
</feature>
<dbReference type="PANTHER" id="PTHR10846">
    <property type="entry name" value="SODIUM/POTASSIUM/CALCIUM EXCHANGER"/>
    <property type="match status" value="1"/>
</dbReference>
<feature type="transmembrane region" description="Helical" evidence="5">
    <location>
        <begin position="68"/>
        <end position="94"/>
    </location>
</feature>
<protein>
    <submittedName>
        <fullName evidence="7">Cation:H+ antiporter</fullName>
    </submittedName>
</protein>
<dbReference type="GO" id="GO:0006874">
    <property type="term" value="P:intracellular calcium ion homeostasis"/>
    <property type="evidence" value="ECO:0007669"/>
    <property type="project" value="TreeGrafter"/>
</dbReference>
<feature type="transmembrane region" description="Helical" evidence="5">
    <location>
        <begin position="241"/>
        <end position="261"/>
    </location>
</feature>
<keyword evidence="8" id="KW-1185">Reference proteome</keyword>
<sequence>MLLAFGLLILGIVVLLIAGDVMVRGAAALARHWGVPSLIVGLTIVAFGTSAPEMVVSVQATMRGLGELAIGNVVGSNIANVLLALGIPALIMAIPTNISGVARNSFVCFVSIVLLVALAFIGNPMVFWQGAILFTGIILYLIWMFTLAKSGAHDPILEEMAEIDEGQDGLPTNTLLSLFWVVSGIAGLVLGGWLIVENAQKIALAFGVSETIIGLTIIAIGTSLPEIATVVIASYRGHSEVAIGNVLGSNIFNSFAVMGAAAMTGPVKVDRQLFVFDMWVMLVVTFALLVFVLTRKPIGRKTGAIFTIGYVLYMLAIARSLT</sequence>
<keyword evidence="4 5" id="KW-0472">Membrane</keyword>
<feature type="transmembrane region" description="Helical" evidence="5">
    <location>
        <begin position="35"/>
        <end position="56"/>
    </location>
</feature>
<comment type="subcellular location">
    <subcellularLocation>
        <location evidence="1">Membrane</location>
        <topology evidence="1">Multi-pass membrane protein</topology>
    </subcellularLocation>
</comment>
<dbReference type="Gene3D" id="1.20.1420.30">
    <property type="entry name" value="NCX, central ion-binding region"/>
    <property type="match status" value="1"/>
</dbReference>
<dbReference type="FunCoup" id="A0A420WJP4">
    <property type="interactions" value="120"/>
</dbReference>
<evidence type="ECO:0000313" key="8">
    <source>
        <dbReference type="Proteomes" id="UP000282211"/>
    </source>
</evidence>
<proteinExistence type="predicted"/>
<feature type="transmembrane region" description="Helical" evidence="5">
    <location>
        <begin position="304"/>
        <end position="321"/>
    </location>
</feature>
<reference evidence="7 8" key="1">
    <citation type="submission" date="2018-10" db="EMBL/GenBank/DDBJ databases">
        <title>Genomic Encyclopedia of Type Strains, Phase IV (KMG-IV): sequencing the most valuable type-strain genomes for metagenomic binning, comparative biology and taxonomic classification.</title>
        <authorList>
            <person name="Goeker M."/>
        </authorList>
    </citation>
    <scope>NUCLEOTIDE SEQUENCE [LARGE SCALE GENOMIC DNA]</scope>
    <source>
        <strain evidence="7 8">DSM 22008</strain>
    </source>
</reference>
<dbReference type="InParanoid" id="A0A420WJP4"/>
<dbReference type="GO" id="GO:0005886">
    <property type="term" value="C:plasma membrane"/>
    <property type="evidence" value="ECO:0007669"/>
    <property type="project" value="TreeGrafter"/>
</dbReference>
<evidence type="ECO:0000259" key="6">
    <source>
        <dbReference type="Pfam" id="PF01699"/>
    </source>
</evidence>
<dbReference type="InterPro" id="IPR004481">
    <property type="entry name" value="K/Na/Ca-exchanger"/>
</dbReference>
<keyword evidence="3 5" id="KW-1133">Transmembrane helix</keyword>
<gene>
    <name evidence="7" type="ORF">DES40_0557</name>
</gene>
<dbReference type="NCBIfam" id="TIGR00367">
    <property type="entry name" value="calcium/sodium antiporter"/>
    <property type="match status" value="1"/>
</dbReference>
<dbReference type="Proteomes" id="UP000282211">
    <property type="component" value="Unassembled WGS sequence"/>
</dbReference>
<feature type="transmembrane region" description="Helical" evidence="5">
    <location>
        <begin position="273"/>
        <end position="292"/>
    </location>
</feature>
<dbReference type="AlphaFoldDB" id="A0A420WJP4"/>
<evidence type="ECO:0000256" key="1">
    <source>
        <dbReference type="ARBA" id="ARBA00004141"/>
    </source>
</evidence>
<feature type="transmembrane region" description="Helical" evidence="5">
    <location>
        <begin position="126"/>
        <end position="145"/>
    </location>
</feature>
<evidence type="ECO:0000256" key="5">
    <source>
        <dbReference type="SAM" id="Phobius"/>
    </source>
</evidence>
<dbReference type="PANTHER" id="PTHR10846:SF8">
    <property type="entry name" value="INNER MEMBRANE PROTEIN YRBG"/>
    <property type="match status" value="1"/>
</dbReference>
<dbReference type="RefSeq" id="WP_121099039.1">
    <property type="nucleotide sequence ID" value="NZ_RBII01000001.1"/>
</dbReference>
<dbReference type="GO" id="GO:0005262">
    <property type="term" value="F:calcium channel activity"/>
    <property type="evidence" value="ECO:0007669"/>
    <property type="project" value="TreeGrafter"/>
</dbReference>
<dbReference type="EMBL" id="RBII01000001">
    <property type="protein sequence ID" value="RKQ71244.1"/>
    <property type="molecule type" value="Genomic_DNA"/>
</dbReference>
<organism evidence="7 8">
    <name type="scientific">Litorimonas taeanensis</name>
    <dbReference type="NCBI Taxonomy" id="568099"/>
    <lineage>
        <taxon>Bacteria</taxon>
        <taxon>Pseudomonadati</taxon>
        <taxon>Pseudomonadota</taxon>
        <taxon>Alphaproteobacteria</taxon>
        <taxon>Maricaulales</taxon>
        <taxon>Robiginitomaculaceae</taxon>
    </lineage>
</organism>
<feature type="domain" description="Sodium/calcium exchanger membrane region" evidence="6">
    <location>
        <begin position="177"/>
        <end position="316"/>
    </location>
</feature>
<dbReference type="Pfam" id="PF01699">
    <property type="entry name" value="Na_Ca_ex"/>
    <property type="match status" value="2"/>
</dbReference>
<dbReference type="GO" id="GO:0008273">
    <property type="term" value="F:calcium, potassium:sodium antiporter activity"/>
    <property type="evidence" value="ECO:0007669"/>
    <property type="project" value="TreeGrafter"/>
</dbReference>
<evidence type="ECO:0000313" key="7">
    <source>
        <dbReference type="EMBL" id="RKQ71244.1"/>
    </source>
</evidence>
<dbReference type="InterPro" id="IPR004837">
    <property type="entry name" value="NaCa_Exmemb"/>
</dbReference>
<keyword evidence="2 5" id="KW-0812">Transmembrane</keyword>
<feature type="domain" description="Sodium/calcium exchanger membrane region" evidence="6">
    <location>
        <begin position="4"/>
        <end position="145"/>
    </location>
</feature>
<dbReference type="InterPro" id="IPR044880">
    <property type="entry name" value="NCX_ion-bd_dom_sf"/>
</dbReference>